<dbReference type="GO" id="GO:0006402">
    <property type="term" value="P:mRNA catabolic process"/>
    <property type="evidence" value="ECO:0007669"/>
    <property type="project" value="TreeGrafter"/>
</dbReference>
<dbReference type="PANTHER" id="PTHR40588:SF1">
    <property type="entry name" value="MRNA INTERFERASE TOXIN YAFQ"/>
    <property type="match status" value="1"/>
</dbReference>
<reference evidence="3" key="2">
    <citation type="submission" date="2021-04" db="EMBL/GenBank/DDBJ databases">
        <authorList>
            <person name="Gilroy R."/>
        </authorList>
    </citation>
    <scope>NUCLEOTIDE SEQUENCE</scope>
    <source>
        <strain evidence="3">ChiHjej10B9-4811</strain>
    </source>
</reference>
<dbReference type="PIRSF" id="PIRSF006156">
    <property type="entry name" value="YafQ"/>
    <property type="match status" value="1"/>
</dbReference>
<dbReference type="AlphaFoldDB" id="A0A9D2ZTV5"/>
<dbReference type="EMBL" id="DWUS01000194">
    <property type="protein sequence ID" value="HJD51876.1"/>
    <property type="molecule type" value="Genomic_DNA"/>
</dbReference>
<dbReference type="InterPro" id="IPR007712">
    <property type="entry name" value="RelE/ParE_toxin"/>
</dbReference>
<dbReference type="GO" id="GO:0004521">
    <property type="term" value="F:RNA endonuclease activity"/>
    <property type="evidence" value="ECO:0007669"/>
    <property type="project" value="TreeGrafter"/>
</dbReference>
<dbReference type="InterPro" id="IPR004386">
    <property type="entry name" value="Toxin_YafQ-like"/>
</dbReference>
<dbReference type="Pfam" id="PF15738">
    <property type="entry name" value="YafQ_toxin"/>
    <property type="match status" value="1"/>
</dbReference>
<dbReference type="Gene3D" id="3.30.2310.20">
    <property type="entry name" value="RelE-like"/>
    <property type="match status" value="1"/>
</dbReference>
<protein>
    <submittedName>
        <fullName evidence="3">Type II toxin-antitoxin system YafQ family toxin</fullName>
    </submittedName>
</protein>
<evidence type="ECO:0000256" key="2">
    <source>
        <dbReference type="PIRSR" id="PIRSR006156-1"/>
    </source>
</evidence>
<dbReference type="GO" id="GO:0006415">
    <property type="term" value="P:translational termination"/>
    <property type="evidence" value="ECO:0007669"/>
    <property type="project" value="TreeGrafter"/>
</dbReference>
<dbReference type="NCBIfam" id="TIGR02385">
    <property type="entry name" value="RelE_StbE"/>
    <property type="match status" value="1"/>
</dbReference>
<dbReference type="PANTHER" id="PTHR40588">
    <property type="entry name" value="MRNA INTERFERASE TOXIN YAFQ"/>
    <property type="match status" value="1"/>
</dbReference>
<comment type="caution">
    <text evidence="3">The sequence shown here is derived from an EMBL/GenBank/DDBJ whole genome shotgun (WGS) entry which is preliminary data.</text>
</comment>
<gene>
    <name evidence="3" type="ORF">H9908_08440</name>
</gene>
<evidence type="ECO:0000256" key="1">
    <source>
        <dbReference type="ARBA" id="ARBA00022649"/>
    </source>
</evidence>
<evidence type="ECO:0000313" key="3">
    <source>
        <dbReference type="EMBL" id="HJD51876.1"/>
    </source>
</evidence>
<dbReference type="InterPro" id="IPR035093">
    <property type="entry name" value="RelE/ParE_toxin_dom_sf"/>
</dbReference>
<sequence>MLLPEYTPAFARDIKKLQKKRVNLEHLKSVTELILENSPDSMEELRRRHRMHTLKGNWAGAKECHVANAGDWLLIWRTSKTHAYFLRTGTHDDLF</sequence>
<reference evidence="3" key="1">
    <citation type="journal article" date="2021" name="PeerJ">
        <title>Extensive microbial diversity within the chicken gut microbiome revealed by metagenomics and culture.</title>
        <authorList>
            <person name="Gilroy R."/>
            <person name="Ravi A."/>
            <person name="Getino M."/>
            <person name="Pursley I."/>
            <person name="Horton D.L."/>
            <person name="Alikhan N.F."/>
            <person name="Baker D."/>
            <person name="Gharbi K."/>
            <person name="Hall N."/>
            <person name="Watson M."/>
            <person name="Adriaenssens E.M."/>
            <person name="Foster-Nyarko E."/>
            <person name="Jarju S."/>
            <person name="Secka A."/>
            <person name="Antonio M."/>
            <person name="Oren A."/>
            <person name="Chaudhuri R.R."/>
            <person name="La Ragione R."/>
            <person name="Hildebrand F."/>
            <person name="Pallen M.J."/>
        </authorList>
    </citation>
    <scope>NUCLEOTIDE SEQUENCE</scope>
    <source>
        <strain evidence="3">ChiHjej10B9-4811</strain>
    </source>
</reference>
<proteinExistence type="predicted"/>
<name>A0A9D2ZTV5_9MICC</name>
<feature type="active site" description="Proton donor" evidence="2">
    <location>
        <position position="91"/>
    </location>
</feature>
<dbReference type="Proteomes" id="UP000823908">
    <property type="component" value="Unassembled WGS sequence"/>
</dbReference>
<organism evidence="3 4">
    <name type="scientific">Candidatus Rothia avistercoris</name>
    <dbReference type="NCBI Taxonomy" id="2840479"/>
    <lineage>
        <taxon>Bacteria</taxon>
        <taxon>Bacillati</taxon>
        <taxon>Actinomycetota</taxon>
        <taxon>Actinomycetes</taxon>
        <taxon>Micrococcales</taxon>
        <taxon>Micrococcaceae</taxon>
        <taxon>Rothia</taxon>
    </lineage>
</organism>
<evidence type="ECO:0000313" key="4">
    <source>
        <dbReference type="Proteomes" id="UP000823908"/>
    </source>
</evidence>
<dbReference type="SUPFAM" id="SSF143011">
    <property type="entry name" value="RelE-like"/>
    <property type="match status" value="1"/>
</dbReference>
<keyword evidence="1" id="KW-1277">Toxin-antitoxin system</keyword>
<accession>A0A9D2ZTV5</accession>